<evidence type="ECO:0000256" key="1">
    <source>
        <dbReference type="SAM" id="SignalP"/>
    </source>
</evidence>
<organism evidence="2 3">
    <name type="scientific">Rhizobium aquaticum</name>
    <dbReference type="NCBI Taxonomy" id="1549636"/>
    <lineage>
        <taxon>Bacteria</taxon>
        <taxon>Pseudomonadati</taxon>
        <taxon>Pseudomonadota</taxon>
        <taxon>Alphaproteobacteria</taxon>
        <taxon>Hyphomicrobiales</taxon>
        <taxon>Rhizobiaceae</taxon>
        <taxon>Rhizobium/Agrobacterium group</taxon>
        <taxon>Rhizobium</taxon>
    </lineage>
</organism>
<protein>
    <recommendedName>
        <fullName evidence="4">Phospholipase</fullName>
    </recommendedName>
</protein>
<dbReference type="EMBL" id="JBEPMB010000001">
    <property type="protein sequence ID" value="MET3612589.1"/>
    <property type="molecule type" value="Genomic_DNA"/>
</dbReference>
<evidence type="ECO:0008006" key="4">
    <source>
        <dbReference type="Google" id="ProtNLM"/>
    </source>
</evidence>
<feature type="signal peptide" evidence="1">
    <location>
        <begin position="1"/>
        <end position="26"/>
    </location>
</feature>
<feature type="chain" id="PRO_5045256738" description="Phospholipase" evidence="1">
    <location>
        <begin position="27"/>
        <end position="294"/>
    </location>
</feature>
<evidence type="ECO:0000313" key="2">
    <source>
        <dbReference type="EMBL" id="MET3612589.1"/>
    </source>
</evidence>
<accession>A0ABV2IY78</accession>
<reference evidence="2 3" key="1">
    <citation type="submission" date="2024-06" db="EMBL/GenBank/DDBJ databases">
        <title>Genomic Encyclopedia of Type Strains, Phase IV (KMG-IV): sequencing the most valuable type-strain genomes for metagenomic binning, comparative biology and taxonomic classification.</title>
        <authorList>
            <person name="Goeker M."/>
        </authorList>
    </citation>
    <scope>NUCLEOTIDE SEQUENCE [LARGE SCALE GENOMIC DNA]</scope>
    <source>
        <strain evidence="2 3">DSM 29780</strain>
    </source>
</reference>
<dbReference type="Proteomes" id="UP001549047">
    <property type="component" value="Unassembled WGS sequence"/>
</dbReference>
<gene>
    <name evidence="2" type="ORF">ABID16_000894</name>
</gene>
<keyword evidence="1" id="KW-0732">Signal</keyword>
<dbReference type="InterPro" id="IPR029058">
    <property type="entry name" value="AB_hydrolase_fold"/>
</dbReference>
<dbReference type="SUPFAM" id="SSF53474">
    <property type="entry name" value="alpha/beta-Hydrolases"/>
    <property type="match status" value="1"/>
</dbReference>
<keyword evidence="3" id="KW-1185">Reference proteome</keyword>
<proteinExistence type="predicted"/>
<name>A0ABV2IY78_9HYPH</name>
<dbReference type="Gene3D" id="3.40.50.1820">
    <property type="entry name" value="alpha/beta hydrolase"/>
    <property type="match status" value="1"/>
</dbReference>
<evidence type="ECO:0000313" key="3">
    <source>
        <dbReference type="Proteomes" id="UP001549047"/>
    </source>
</evidence>
<comment type="caution">
    <text evidence="2">The sequence shown here is derived from an EMBL/GenBank/DDBJ whole genome shotgun (WGS) entry which is preliminary data.</text>
</comment>
<dbReference type="RefSeq" id="WP_354555151.1">
    <property type="nucleotide sequence ID" value="NZ_JBEPMB010000001.1"/>
</dbReference>
<sequence>MSTVHLIFRMVACSVAALIAPSLACALELKPFKDDLFSYPGILESKDNGDWIKVDYRKERDIYQRDDEPERKVKWQYVSLGVTWNQSFDAVDMGGGRKLEIFTAGKVGKQKFSVVFIHGRGVDRKLGASDERFGGNFNRLKNLAVENGGVYVAPSVKSFDAAGAADVSKLIQGLSKTSGGNPVIVACASMGTLICREIARDPQAVSVLSGMILMSGIVDSQFDTTPFYTAHLPLFFAHGTDDIVYKWQDQDGLYRKLHDKGYPTRFVLFNTGSHGIPLRMLDWRDTLNWFFRRS</sequence>